<keyword evidence="3 9" id="KW-0813">Transport</keyword>
<dbReference type="STRING" id="701347.Entcl_0573"/>
<feature type="transmembrane region" description="Helical" evidence="9">
    <location>
        <begin position="137"/>
        <end position="162"/>
    </location>
</feature>
<evidence type="ECO:0000256" key="4">
    <source>
        <dbReference type="ARBA" id="ARBA00022475"/>
    </source>
</evidence>
<evidence type="ECO:0000256" key="5">
    <source>
        <dbReference type="ARBA" id="ARBA00022519"/>
    </source>
</evidence>
<evidence type="ECO:0000256" key="9">
    <source>
        <dbReference type="RuleBase" id="RU361157"/>
    </source>
</evidence>
<evidence type="ECO:0000259" key="10">
    <source>
        <dbReference type="PROSITE" id="PS51012"/>
    </source>
</evidence>
<comment type="similarity">
    <text evidence="2 9">Belongs to the ABC-2 integral membrane protein family.</text>
</comment>
<sequence length="258" mass="29692">MARRGIEVQRAVIKALFMREMKTRFGKYRLGYLWAILEPAAHLMVLVGIFGYVMHRTMPDISFPVFLVNGIIPFFIFSNITSRSINAIEANQGLFNYRPVKPIDTILARAILETIIYIFVYIVLMVILKILGEDMAIIKIVTLFITWFMLFFLSCGMGMIFMVIGHSFPETEKFLPIIVKPLYFISCIMFPLHSVPKDYWPYLLWNPIIHIVEISREAVCVGYISEGADINYLAVVSLLITTLGLAAYRLREREMLTS</sequence>
<reference evidence="11 12" key="2">
    <citation type="journal article" date="2011" name="Stand. Genomic Sci.">
        <title>Complete genome sequence of 'Enterobacter lignolyticus' SCF1.</title>
        <authorList>
            <person name="Deangelis K.M."/>
            <person name="D'Haeseleer P."/>
            <person name="Chivian D."/>
            <person name="Fortney J.L."/>
            <person name="Khudyakov J."/>
            <person name="Simmons B."/>
            <person name="Woo H."/>
            <person name="Arkin A.P."/>
            <person name="Davenport K.W."/>
            <person name="Goodwin L."/>
            <person name="Chen A."/>
            <person name="Ivanova N."/>
            <person name="Kyrpides N.C."/>
            <person name="Mavromatis K."/>
            <person name="Woyke T."/>
            <person name="Hazen T.C."/>
        </authorList>
    </citation>
    <scope>NUCLEOTIDE SEQUENCE [LARGE SCALE GENOMIC DNA]</scope>
    <source>
        <strain evidence="11 12">SCF1</strain>
    </source>
</reference>
<protein>
    <recommendedName>
        <fullName evidence="9">Transport permease protein</fullName>
    </recommendedName>
</protein>
<evidence type="ECO:0000256" key="6">
    <source>
        <dbReference type="ARBA" id="ARBA00022692"/>
    </source>
</evidence>
<dbReference type="HOGENOM" id="CLU_060703_5_1_6"/>
<dbReference type="GO" id="GO:0043190">
    <property type="term" value="C:ATP-binding cassette (ABC) transporter complex"/>
    <property type="evidence" value="ECO:0007669"/>
    <property type="project" value="InterPro"/>
</dbReference>
<evidence type="ECO:0000256" key="3">
    <source>
        <dbReference type="ARBA" id="ARBA00022448"/>
    </source>
</evidence>
<dbReference type="InterPro" id="IPR013525">
    <property type="entry name" value="ABC2_TM"/>
</dbReference>
<reference evidence="12" key="1">
    <citation type="submission" date="2010-10" db="EMBL/GenBank/DDBJ databases">
        <title>Complete sequence of Enterobacter cloacae SCF1.</title>
        <authorList>
            <consortium name="US DOE Joint Genome Institute"/>
            <person name="Lucas S."/>
            <person name="Copeland A."/>
            <person name="Lapidus A."/>
            <person name="Cheng J.-F."/>
            <person name="Bruce D."/>
            <person name="Goodwin L."/>
            <person name="Pitluck S."/>
            <person name="Davenport K."/>
            <person name="Detter J.C."/>
            <person name="Han C."/>
            <person name="Tapia R."/>
            <person name="Land M."/>
            <person name="Hauser L."/>
            <person name="Chang Y.-J."/>
            <person name="Jeffries C."/>
            <person name="Kyrpides N."/>
            <person name="Ivanova N."/>
            <person name="Mikhailova N."/>
            <person name="DeAngelis K."/>
            <person name="Arkin A.P."/>
            <person name="Chivian D."/>
            <person name="Edwards B."/>
            <person name="Woo H."/>
            <person name="Hazen T.C."/>
            <person name="Woyke T."/>
        </authorList>
    </citation>
    <scope>NUCLEOTIDE SEQUENCE [LARGE SCALE GENOMIC DNA]</scope>
    <source>
        <strain evidence="12">SCF1</strain>
    </source>
</reference>
<keyword evidence="4 9" id="KW-1003">Cell membrane</keyword>
<keyword evidence="7 9" id="KW-1133">Transmembrane helix</keyword>
<evidence type="ECO:0000313" key="12">
    <source>
        <dbReference type="Proteomes" id="UP000006872"/>
    </source>
</evidence>
<accession>E3G1P5</accession>
<dbReference type="RefSeq" id="WP_013364603.1">
    <property type="nucleotide sequence ID" value="NC_014618.1"/>
</dbReference>
<dbReference type="KEGG" id="esc:Entcl_0573"/>
<evidence type="ECO:0000256" key="1">
    <source>
        <dbReference type="ARBA" id="ARBA00004429"/>
    </source>
</evidence>
<dbReference type="GO" id="GO:0140359">
    <property type="term" value="F:ABC-type transporter activity"/>
    <property type="evidence" value="ECO:0007669"/>
    <property type="project" value="InterPro"/>
</dbReference>
<evidence type="ECO:0000256" key="8">
    <source>
        <dbReference type="ARBA" id="ARBA00023136"/>
    </source>
</evidence>
<dbReference type="PIRSF" id="PIRSF006648">
    <property type="entry name" value="DrrB"/>
    <property type="match status" value="1"/>
</dbReference>
<feature type="transmembrane region" description="Helical" evidence="9">
    <location>
        <begin position="230"/>
        <end position="248"/>
    </location>
</feature>
<keyword evidence="8 9" id="KW-0472">Membrane</keyword>
<feature type="transmembrane region" description="Helical" evidence="9">
    <location>
        <begin position="31"/>
        <end position="55"/>
    </location>
</feature>
<dbReference type="GO" id="GO:0015920">
    <property type="term" value="P:lipopolysaccharide transport"/>
    <property type="evidence" value="ECO:0007669"/>
    <property type="project" value="TreeGrafter"/>
</dbReference>
<dbReference type="eggNOG" id="COG1682">
    <property type="taxonomic scope" value="Bacteria"/>
</dbReference>
<evidence type="ECO:0000313" key="11">
    <source>
        <dbReference type="EMBL" id="ADO46850.1"/>
    </source>
</evidence>
<dbReference type="PANTHER" id="PTHR30413:SF8">
    <property type="entry name" value="TRANSPORT PERMEASE PROTEIN"/>
    <property type="match status" value="1"/>
</dbReference>
<keyword evidence="5" id="KW-0997">Cell inner membrane</keyword>
<evidence type="ECO:0000256" key="2">
    <source>
        <dbReference type="ARBA" id="ARBA00007783"/>
    </source>
</evidence>
<dbReference type="Proteomes" id="UP000006872">
    <property type="component" value="Chromosome"/>
</dbReference>
<feature type="transmembrane region" description="Helical" evidence="9">
    <location>
        <begin position="174"/>
        <end position="193"/>
    </location>
</feature>
<comment type="subcellular location">
    <subcellularLocation>
        <location evidence="1 9">Cell inner membrane</location>
        <topology evidence="1 9">Multi-pass membrane protein</topology>
    </subcellularLocation>
</comment>
<dbReference type="PROSITE" id="PS51012">
    <property type="entry name" value="ABC_TM2"/>
    <property type="match status" value="1"/>
</dbReference>
<keyword evidence="12" id="KW-1185">Reference proteome</keyword>
<dbReference type="InterPro" id="IPR000412">
    <property type="entry name" value="ABC_2_transport"/>
</dbReference>
<feature type="domain" description="ABC transmembrane type-2" evidence="10">
    <location>
        <begin position="30"/>
        <end position="251"/>
    </location>
</feature>
<dbReference type="Pfam" id="PF01061">
    <property type="entry name" value="ABC2_membrane"/>
    <property type="match status" value="1"/>
</dbReference>
<dbReference type="InterPro" id="IPR047817">
    <property type="entry name" value="ABC2_TM_bact-type"/>
</dbReference>
<gene>
    <name evidence="11" type="ordered locus">Entcl_0573</name>
</gene>
<organism evidence="11 12">
    <name type="scientific">Enterobacter lignolyticus (strain SCF1)</name>
    <dbReference type="NCBI Taxonomy" id="701347"/>
    <lineage>
        <taxon>Bacteria</taxon>
        <taxon>Pseudomonadati</taxon>
        <taxon>Pseudomonadota</taxon>
        <taxon>Gammaproteobacteria</taxon>
        <taxon>Enterobacterales</taxon>
        <taxon>Enterobacteriaceae</taxon>
        <taxon>Pluralibacter</taxon>
    </lineage>
</organism>
<proteinExistence type="inferred from homology"/>
<evidence type="ECO:0000256" key="7">
    <source>
        <dbReference type="ARBA" id="ARBA00022989"/>
    </source>
</evidence>
<keyword evidence="6 9" id="KW-0812">Transmembrane</keyword>
<feature type="transmembrane region" description="Helical" evidence="9">
    <location>
        <begin position="61"/>
        <end position="80"/>
    </location>
</feature>
<dbReference type="PRINTS" id="PR00164">
    <property type="entry name" value="ABC2TRNSPORT"/>
</dbReference>
<dbReference type="PANTHER" id="PTHR30413">
    <property type="entry name" value="INNER MEMBRANE TRANSPORT PERMEASE"/>
    <property type="match status" value="1"/>
</dbReference>
<feature type="transmembrane region" description="Helical" evidence="9">
    <location>
        <begin position="106"/>
        <end position="131"/>
    </location>
</feature>
<name>E3G1P5_ENTLS</name>
<dbReference type="AlphaFoldDB" id="E3G1P5"/>
<dbReference type="EMBL" id="CP002272">
    <property type="protein sequence ID" value="ADO46850.1"/>
    <property type="molecule type" value="Genomic_DNA"/>
</dbReference>